<dbReference type="EMBL" id="CP032152">
    <property type="protein sequence ID" value="AXY67480.1"/>
    <property type="molecule type" value="Genomic_DNA"/>
</dbReference>
<protein>
    <submittedName>
        <fullName evidence="1">Uncharacterized protein</fullName>
    </submittedName>
</protein>
<evidence type="ECO:0000313" key="1">
    <source>
        <dbReference type="EMBL" id="AXY67480.1"/>
    </source>
</evidence>
<name>A0A3B7MHX9_9CYAN</name>
<gene>
    <name evidence="1" type="ORF">D3A95_03070</name>
</gene>
<keyword evidence="2" id="KW-1185">Reference proteome</keyword>
<evidence type="ECO:0000313" key="2">
    <source>
        <dbReference type="Proteomes" id="UP000261812"/>
    </source>
</evidence>
<accession>A0A3B7MHX9</accession>
<reference evidence="2" key="1">
    <citation type="submission" date="2018-09" db="EMBL/GenBank/DDBJ databases">
        <title>Complete genome sequence of thermophilic cyanobacteria strain Thermosynechococcus elongatus PKUAC-SCTE542.</title>
        <authorList>
            <person name="Liang Y."/>
            <person name="Tang J."/>
            <person name="Daroch M."/>
        </authorList>
    </citation>
    <scope>NUCLEOTIDE SEQUENCE [LARGE SCALE GENOMIC DNA]</scope>
    <source>
        <strain evidence="2">E542</strain>
    </source>
</reference>
<dbReference type="KEGG" id="tsq:D3A95_03070"/>
<dbReference type="AlphaFoldDB" id="A0A3B7MHX9"/>
<dbReference type="RefSeq" id="WP_181496191.1">
    <property type="nucleotide sequence ID" value="NZ_CP032152.1"/>
</dbReference>
<sequence>MDLLTQVDELIANAPDDPATMAAVKAIAPILYEEAQRYGQTVYYVLQTRDGQWQVITLEEQQPPHQQKNVIHAYGSEAMAQEACDEQVIPVPMPIIPLLFQLLAAEPVDSLMILEADGERGWEVGREGLLAQVRAILSAPPDIA</sequence>
<organism evidence="1 2">
    <name type="scientific">Thermosynechococcus sichuanensis E542</name>
    <dbReference type="NCBI Taxonomy" id="2016101"/>
    <lineage>
        <taxon>Bacteria</taxon>
        <taxon>Bacillati</taxon>
        <taxon>Cyanobacteriota</taxon>
        <taxon>Cyanophyceae</taxon>
        <taxon>Acaryochloridales</taxon>
        <taxon>Thermosynechococcaceae</taxon>
        <taxon>Thermosynechococcus</taxon>
        <taxon>Thermosynechococcus sichuanensis</taxon>
    </lineage>
</organism>
<dbReference type="Proteomes" id="UP000261812">
    <property type="component" value="Chromosome"/>
</dbReference>
<proteinExistence type="predicted"/>